<comment type="caution">
    <text evidence="2">The sequence shown here is derived from an EMBL/GenBank/DDBJ whole genome shotgun (WGS) entry which is preliminary data.</text>
</comment>
<dbReference type="Pfam" id="PF03478">
    <property type="entry name" value="Beta-prop_KIB1-4"/>
    <property type="match status" value="1"/>
</dbReference>
<dbReference type="Proteomes" id="UP001210211">
    <property type="component" value="Unassembled WGS sequence"/>
</dbReference>
<dbReference type="PANTHER" id="PTHR44259:SF114">
    <property type="entry name" value="OS06G0707300 PROTEIN"/>
    <property type="match status" value="1"/>
</dbReference>
<dbReference type="AlphaFoldDB" id="A0AAD5ZYL1"/>
<dbReference type="EMBL" id="JAMRDG010000001">
    <property type="protein sequence ID" value="KAJ3706368.1"/>
    <property type="molecule type" value="Genomic_DNA"/>
</dbReference>
<accession>A0AAD5ZYL1</accession>
<dbReference type="PANTHER" id="PTHR44259">
    <property type="entry name" value="OS07G0183000 PROTEIN-RELATED"/>
    <property type="match status" value="1"/>
</dbReference>
<evidence type="ECO:0000313" key="3">
    <source>
        <dbReference type="Proteomes" id="UP001210211"/>
    </source>
</evidence>
<evidence type="ECO:0000259" key="1">
    <source>
        <dbReference type="Pfam" id="PF03478"/>
    </source>
</evidence>
<reference evidence="2 3" key="1">
    <citation type="journal article" date="2022" name="Cell">
        <title>Repeat-based holocentromeres influence genome architecture and karyotype evolution.</title>
        <authorList>
            <person name="Hofstatter P.G."/>
            <person name="Thangavel G."/>
            <person name="Lux T."/>
            <person name="Neumann P."/>
            <person name="Vondrak T."/>
            <person name="Novak P."/>
            <person name="Zhang M."/>
            <person name="Costa L."/>
            <person name="Castellani M."/>
            <person name="Scott A."/>
            <person name="Toegelov H."/>
            <person name="Fuchs J."/>
            <person name="Mata-Sucre Y."/>
            <person name="Dias Y."/>
            <person name="Vanzela A.L.L."/>
            <person name="Huettel B."/>
            <person name="Almeida C.C.S."/>
            <person name="Simkova H."/>
            <person name="Souza G."/>
            <person name="Pedrosa-Harand A."/>
            <person name="Macas J."/>
            <person name="Mayer K.F.X."/>
            <person name="Houben A."/>
            <person name="Marques A."/>
        </authorList>
    </citation>
    <scope>NUCLEOTIDE SEQUENCE [LARGE SCALE GENOMIC DNA]</scope>
    <source>
        <strain evidence="2">RhyTen1mFocal</strain>
    </source>
</reference>
<evidence type="ECO:0000313" key="2">
    <source>
        <dbReference type="EMBL" id="KAJ3706368.1"/>
    </source>
</evidence>
<proteinExistence type="predicted"/>
<organism evidence="2 3">
    <name type="scientific">Rhynchospora tenuis</name>
    <dbReference type="NCBI Taxonomy" id="198213"/>
    <lineage>
        <taxon>Eukaryota</taxon>
        <taxon>Viridiplantae</taxon>
        <taxon>Streptophyta</taxon>
        <taxon>Embryophyta</taxon>
        <taxon>Tracheophyta</taxon>
        <taxon>Spermatophyta</taxon>
        <taxon>Magnoliopsida</taxon>
        <taxon>Liliopsida</taxon>
        <taxon>Poales</taxon>
        <taxon>Cyperaceae</taxon>
        <taxon>Cyperoideae</taxon>
        <taxon>Rhynchosporeae</taxon>
        <taxon>Rhynchospora</taxon>
    </lineage>
</organism>
<protein>
    <recommendedName>
        <fullName evidence="1">KIB1-4 beta-propeller domain-containing protein</fullName>
    </recommendedName>
</protein>
<dbReference type="InterPro" id="IPR005174">
    <property type="entry name" value="KIB1-4_b-propeller"/>
</dbReference>
<name>A0AAD5ZYL1_9POAL</name>
<dbReference type="InterPro" id="IPR050942">
    <property type="entry name" value="F-box_BR-signaling"/>
</dbReference>
<gene>
    <name evidence="2" type="ORF">LUZ61_010073</name>
</gene>
<keyword evidence="3" id="KW-1185">Reference proteome</keyword>
<sequence>MAPKKLTVYRVIWANLDPNILRIISKKLGDISSFVCFRAVCKRWRAATNLSNLPAQFPWVIDWPRGKGKLDDTIRFYSFNSRKTHTFQVPDARIYGPSYGHLLIYEGHRSKKECQSFLNPLAWTERFVPEEVPVDNVHPIRLGRNLIRNDDPALVYEREHIILYYGIENSRIRVVDEATGVVLSHLPLPADDFYHGYLIATDDGLLAVEVKSSLTVVPILLIDVKECKFEVYRLENYPQNSHWTKLSGIGDLMLFLDQQNGFSLKATDIGGFKGNCIYFITTGSKPKAGSEHVIGRFDMESNTTERIPAPAWLGIRTWERQAAWFVPTLK</sequence>
<feature type="domain" description="KIB1-4 beta-propeller" evidence="1">
    <location>
        <begin position="168"/>
        <end position="293"/>
    </location>
</feature>